<dbReference type="SUPFAM" id="SSF53098">
    <property type="entry name" value="Ribonuclease H-like"/>
    <property type="match status" value="1"/>
</dbReference>
<sequence length="419" mass="47018">MTMSNNPQKPIIPKDIPIMLFDGEFQCDLLQGVAAAILLMPNGRRYTVSQLVSVNHKDEAEYTALIIGLKKAQKLGLNTLAIKGDSDLIFNQVNGLTPVTQERLIKLYRIAIKLIRSFEKISLEWISPEQNRPARSAAKRCLSDALGREKAHKPQSATLTPSLDSAIIRLVEKGEKATDEDYSHLAVKEDQWTHKSLSELRALIPVEVRDTIALQWQGDEDNLAQMYRWHLRGLPPGMACRKVNLDHRSDQEAKTKLPWEEALNLPQPLLKEADDTSDPLVALLSELDDPQDRLEESSLTPPESNQIESPLFETLVATDLQEQKARAFDWKDSLVLTDELSRNEESHLSFDKEKIDSGGDRRQDTLPSESSIVDILKQINNLAPEEQMALAEELVKVPEMVNCILKAIADNVSKGNPES</sequence>
<protein>
    <recommendedName>
        <fullName evidence="2">RNase H type-1 domain-containing protein</fullName>
    </recommendedName>
</protein>
<keyword evidence="4" id="KW-1185">Reference proteome</keyword>
<dbReference type="EMBL" id="CP000806">
    <property type="protein sequence ID" value="ACB53303.1"/>
    <property type="molecule type" value="Genomic_DNA"/>
</dbReference>
<feature type="compositionally biased region" description="Basic and acidic residues" evidence="1">
    <location>
        <begin position="343"/>
        <end position="364"/>
    </location>
</feature>
<dbReference type="Pfam" id="PF13456">
    <property type="entry name" value="RVT_3"/>
    <property type="match status" value="1"/>
</dbReference>
<dbReference type="Gene3D" id="3.30.420.10">
    <property type="entry name" value="Ribonuclease H-like superfamily/Ribonuclease H"/>
    <property type="match status" value="1"/>
</dbReference>
<dbReference type="InterPro" id="IPR002156">
    <property type="entry name" value="RNaseH_domain"/>
</dbReference>
<dbReference type="GO" id="GO:0003676">
    <property type="term" value="F:nucleic acid binding"/>
    <property type="evidence" value="ECO:0007669"/>
    <property type="project" value="InterPro"/>
</dbReference>
<name>B1WPY8_CROS5</name>
<dbReference type="CDD" id="cd09279">
    <property type="entry name" value="RNase_HI_like"/>
    <property type="match status" value="1"/>
</dbReference>
<feature type="domain" description="RNase H type-1" evidence="2">
    <location>
        <begin position="21"/>
        <end position="141"/>
    </location>
</feature>
<dbReference type="PANTHER" id="PTHR48475:SF1">
    <property type="entry name" value="RNASE H TYPE-1 DOMAIN-CONTAINING PROTEIN"/>
    <property type="match status" value="1"/>
</dbReference>
<dbReference type="HOGENOM" id="CLU_686465_0_0_3"/>
<dbReference type="AlphaFoldDB" id="B1WPY8"/>
<feature type="region of interest" description="Disordered" evidence="1">
    <location>
        <begin position="343"/>
        <end position="367"/>
    </location>
</feature>
<dbReference type="GO" id="GO:0004523">
    <property type="term" value="F:RNA-DNA hybrid ribonuclease activity"/>
    <property type="evidence" value="ECO:0007669"/>
    <property type="project" value="InterPro"/>
</dbReference>
<dbReference type="InterPro" id="IPR012337">
    <property type="entry name" value="RNaseH-like_sf"/>
</dbReference>
<reference evidence="3 4" key="1">
    <citation type="journal article" date="2008" name="Proc. Natl. Acad. Sci. U.S.A.">
        <title>The genome of Cyanothece 51142, a unicellular diazotrophic cyanobacterium important in the marine nitrogen cycle.</title>
        <authorList>
            <person name="Welsh E.A."/>
            <person name="Liberton M."/>
            <person name="Stoeckel J."/>
            <person name="Loh T."/>
            <person name="Elvitigala T."/>
            <person name="Wang C."/>
            <person name="Wollam A."/>
            <person name="Fulton R.S."/>
            <person name="Clifton S.W."/>
            <person name="Jacobs J.M."/>
            <person name="Aurora R."/>
            <person name="Ghosh B.K."/>
            <person name="Sherman L.A."/>
            <person name="Smith R.D."/>
            <person name="Wilson R.K."/>
            <person name="Pakrasi H.B."/>
        </authorList>
    </citation>
    <scope>NUCLEOTIDE SEQUENCE [LARGE SCALE GENOMIC DNA]</scope>
    <source>
        <strain evidence="4">ATCC 51142 / BH68</strain>
    </source>
</reference>
<dbReference type="KEGG" id="cyt:cce_3955"/>
<evidence type="ECO:0000313" key="4">
    <source>
        <dbReference type="Proteomes" id="UP000001203"/>
    </source>
</evidence>
<evidence type="ECO:0000259" key="2">
    <source>
        <dbReference type="Pfam" id="PF13456"/>
    </source>
</evidence>
<feature type="compositionally biased region" description="Polar residues" evidence="1">
    <location>
        <begin position="297"/>
        <end position="308"/>
    </location>
</feature>
<gene>
    <name evidence="3" type="ordered locus">cce_3955</name>
</gene>
<dbReference type="Proteomes" id="UP000001203">
    <property type="component" value="Chromosome circular"/>
</dbReference>
<evidence type="ECO:0000256" key="1">
    <source>
        <dbReference type="SAM" id="MobiDB-lite"/>
    </source>
</evidence>
<dbReference type="PANTHER" id="PTHR48475">
    <property type="entry name" value="RIBONUCLEASE H"/>
    <property type="match status" value="1"/>
</dbReference>
<organism evidence="3 4">
    <name type="scientific">Crocosphaera subtropica (strain ATCC 51142 / BH68)</name>
    <name type="common">Cyanothece sp. (strain ATCC 51142)</name>
    <dbReference type="NCBI Taxonomy" id="43989"/>
    <lineage>
        <taxon>Bacteria</taxon>
        <taxon>Bacillati</taxon>
        <taxon>Cyanobacteriota</taxon>
        <taxon>Cyanophyceae</taxon>
        <taxon>Oscillatoriophycideae</taxon>
        <taxon>Chroococcales</taxon>
        <taxon>Aphanothecaceae</taxon>
        <taxon>Crocosphaera</taxon>
        <taxon>Crocosphaera subtropica</taxon>
    </lineage>
</organism>
<dbReference type="STRING" id="43989.cce_3955"/>
<evidence type="ECO:0000313" key="3">
    <source>
        <dbReference type="EMBL" id="ACB53303.1"/>
    </source>
</evidence>
<feature type="region of interest" description="Disordered" evidence="1">
    <location>
        <begin position="289"/>
        <end position="308"/>
    </location>
</feature>
<accession>B1WPY8</accession>
<proteinExistence type="predicted"/>
<dbReference type="InterPro" id="IPR036397">
    <property type="entry name" value="RNaseH_sf"/>
</dbReference>
<dbReference type="eggNOG" id="COG0328">
    <property type="taxonomic scope" value="Bacteria"/>
</dbReference>